<proteinExistence type="predicted"/>
<feature type="transmembrane region" description="Helical" evidence="1">
    <location>
        <begin position="658"/>
        <end position="683"/>
    </location>
</feature>
<keyword evidence="1" id="KW-1133">Transmembrane helix</keyword>
<dbReference type="InterPro" id="IPR046623">
    <property type="entry name" value="DUF6536"/>
</dbReference>
<gene>
    <name evidence="3" type="ORF">B0H66DRAFT_17750</name>
</gene>
<evidence type="ECO:0000256" key="1">
    <source>
        <dbReference type="SAM" id="Phobius"/>
    </source>
</evidence>
<comment type="caution">
    <text evidence="3">The sequence shown here is derived from an EMBL/GenBank/DDBJ whole genome shotgun (WGS) entry which is preliminary data.</text>
</comment>
<reference evidence="3" key="1">
    <citation type="journal article" date="2023" name="Mol. Phylogenet. Evol.">
        <title>Genome-scale phylogeny and comparative genomics of the fungal order Sordariales.</title>
        <authorList>
            <person name="Hensen N."/>
            <person name="Bonometti L."/>
            <person name="Westerberg I."/>
            <person name="Brannstrom I.O."/>
            <person name="Guillou S."/>
            <person name="Cros-Aarteil S."/>
            <person name="Calhoun S."/>
            <person name="Haridas S."/>
            <person name="Kuo A."/>
            <person name="Mondo S."/>
            <person name="Pangilinan J."/>
            <person name="Riley R."/>
            <person name="LaButti K."/>
            <person name="Andreopoulos B."/>
            <person name="Lipzen A."/>
            <person name="Chen C."/>
            <person name="Yan M."/>
            <person name="Daum C."/>
            <person name="Ng V."/>
            <person name="Clum A."/>
            <person name="Steindorff A."/>
            <person name="Ohm R.A."/>
            <person name="Martin F."/>
            <person name="Silar P."/>
            <person name="Natvig D.O."/>
            <person name="Lalanne C."/>
            <person name="Gautier V."/>
            <person name="Ament-Velasquez S.L."/>
            <person name="Kruys A."/>
            <person name="Hutchinson M.I."/>
            <person name="Powell A.J."/>
            <person name="Barry K."/>
            <person name="Miller A.N."/>
            <person name="Grigoriev I.V."/>
            <person name="Debuchy R."/>
            <person name="Gladieux P."/>
            <person name="Hiltunen Thoren M."/>
            <person name="Johannesson H."/>
        </authorList>
    </citation>
    <scope>NUCLEOTIDE SEQUENCE</scope>
    <source>
        <strain evidence="3">CBS 118394</strain>
    </source>
</reference>
<dbReference type="AlphaFoldDB" id="A0AAE0ME65"/>
<feature type="transmembrane region" description="Helical" evidence="1">
    <location>
        <begin position="493"/>
        <end position="516"/>
    </location>
</feature>
<feature type="transmembrane region" description="Helical" evidence="1">
    <location>
        <begin position="33"/>
        <end position="51"/>
    </location>
</feature>
<evidence type="ECO:0000259" key="2">
    <source>
        <dbReference type="Pfam" id="PF20163"/>
    </source>
</evidence>
<reference evidence="3" key="2">
    <citation type="submission" date="2023-06" db="EMBL/GenBank/DDBJ databases">
        <authorList>
            <consortium name="Lawrence Berkeley National Laboratory"/>
            <person name="Haridas S."/>
            <person name="Hensen N."/>
            <person name="Bonometti L."/>
            <person name="Westerberg I."/>
            <person name="Brannstrom I.O."/>
            <person name="Guillou S."/>
            <person name="Cros-Aarteil S."/>
            <person name="Calhoun S."/>
            <person name="Kuo A."/>
            <person name="Mondo S."/>
            <person name="Pangilinan J."/>
            <person name="Riley R."/>
            <person name="Labutti K."/>
            <person name="Andreopoulos B."/>
            <person name="Lipzen A."/>
            <person name="Chen C."/>
            <person name="Yanf M."/>
            <person name="Daum C."/>
            <person name="Ng V."/>
            <person name="Clum A."/>
            <person name="Steindorff A."/>
            <person name="Ohm R."/>
            <person name="Martin F."/>
            <person name="Silar P."/>
            <person name="Natvig D."/>
            <person name="Lalanne C."/>
            <person name="Gautier V."/>
            <person name="Ament-Velasquez S.L."/>
            <person name="Kruys A."/>
            <person name="Hutchinson M.I."/>
            <person name="Powell A.J."/>
            <person name="Barry K."/>
            <person name="Miller A.N."/>
            <person name="Grigoriev I.V."/>
            <person name="Debuchy R."/>
            <person name="Gladieux P."/>
            <person name="Thoren M.H."/>
            <person name="Johannesson H."/>
        </authorList>
    </citation>
    <scope>NUCLEOTIDE SEQUENCE</scope>
    <source>
        <strain evidence="3">CBS 118394</strain>
    </source>
</reference>
<keyword evidence="4" id="KW-1185">Reference proteome</keyword>
<protein>
    <recommendedName>
        <fullName evidence="2">DUF6536 domain-containing protein</fullName>
    </recommendedName>
</protein>
<feature type="transmembrane region" description="Helical" evidence="1">
    <location>
        <begin position="148"/>
        <end position="169"/>
    </location>
</feature>
<feature type="transmembrane region" description="Helical" evidence="1">
    <location>
        <begin position="549"/>
        <end position="570"/>
    </location>
</feature>
<dbReference type="Pfam" id="PF20163">
    <property type="entry name" value="DUF6536"/>
    <property type="match status" value="1"/>
</dbReference>
<dbReference type="EMBL" id="JAUEDM010000001">
    <property type="protein sequence ID" value="KAK3329266.1"/>
    <property type="molecule type" value="Genomic_DNA"/>
</dbReference>
<feature type="transmembrane region" description="Helical" evidence="1">
    <location>
        <begin position="394"/>
        <end position="417"/>
    </location>
</feature>
<feature type="domain" description="DUF6536" evidence="2">
    <location>
        <begin position="27"/>
        <end position="184"/>
    </location>
</feature>
<name>A0AAE0ME65_9PEZI</name>
<evidence type="ECO:0000313" key="3">
    <source>
        <dbReference type="EMBL" id="KAK3329266.1"/>
    </source>
</evidence>
<feature type="transmembrane region" description="Helical" evidence="1">
    <location>
        <begin position="616"/>
        <end position="638"/>
    </location>
</feature>
<evidence type="ECO:0000313" key="4">
    <source>
        <dbReference type="Proteomes" id="UP001283341"/>
    </source>
</evidence>
<dbReference type="Proteomes" id="UP001283341">
    <property type="component" value="Unassembled WGS sequence"/>
</dbReference>
<keyword evidence="1" id="KW-0812">Transmembrane</keyword>
<dbReference type="PANTHER" id="PTHR35395">
    <property type="entry name" value="DUF6536 DOMAIN-CONTAINING PROTEIN"/>
    <property type="match status" value="1"/>
</dbReference>
<accession>A0AAE0ME65</accession>
<dbReference type="PANTHER" id="PTHR35395:SF1">
    <property type="entry name" value="DUF6536 DOMAIN-CONTAINING PROTEIN"/>
    <property type="match status" value="1"/>
</dbReference>
<sequence>MKFPTWLRSVATEPSGSQSAAAGGGGWRTTARLLTGLTTGLTVVLVALLIVSKTVYGPVTSSKDDTNSIVTRSTVFTGNCNTASRTNLALHLLINAVSSAVLASSNFFMQVLAAPSRSQIDRAHANGRWLEIGVPSFRNIRFLSWPNLLCWGLFALSSVPLHLVFNGVVVQSQASTDFLLVVAGKGAFDPPRGEGDDADQLLSVPAVATGPSLWTYTHEDFNETLRDISASMRTQSWKWEQLGFGECIARYRERTSILTEHRHLIMMLGYDNGTERTEKGWSSQEVLKLDVLKSDRPRLDITDEQLKRENYLWFARPVPRKDFPVSDPATGSNLNDTFSRIYGYFPVGGGLDMQTGQMTMDPEYVRDEYVDTMRVHYCLSERFVVPCRLEVENLLLLLVCIMCAMKSALCGVVLALYRRRRKAADMPLITTGDAIESFLVDPDERTAGACALNRDDPLLKSHLRDRVPFTQLQMIKQWKTAGRRAAKAVPVSIWVLSYLLIGSSLIVACVMLGIALSNLGWDGSYGFGDLRFGHDSKDPEVMYTPIKGMLSMTVVANTPQLILSVCYMAYNGLFTRLLAEFEWAAFGVRYKPLRVTYRKGEQKSTYRLQLPYRWSVPLLLVSLLLHWLFSNTIYVSVYEGFDWQYPYRKTGPKEGLQYSPVSIVISLVIAMVTAMAPVALAFIKLPGKMVVSGGSSVVISAACHNPEVQGQVTGEYKHGADHERLQDVATGKLKWGEIRLFRQYMDDDVLSDSEGGARMPARCIGFGSEDQDVTEPVEGR</sequence>
<keyword evidence="1" id="KW-0472">Membrane</keyword>
<organism evidence="3 4">
    <name type="scientific">Apodospora peruviana</name>
    <dbReference type="NCBI Taxonomy" id="516989"/>
    <lineage>
        <taxon>Eukaryota</taxon>
        <taxon>Fungi</taxon>
        <taxon>Dikarya</taxon>
        <taxon>Ascomycota</taxon>
        <taxon>Pezizomycotina</taxon>
        <taxon>Sordariomycetes</taxon>
        <taxon>Sordariomycetidae</taxon>
        <taxon>Sordariales</taxon>
        <taxon>Lasiosphaeriaceae</taxon>
        <taxon>Apodospora</taxon>
    </lineage>
</organism>